<dbReference type="GO" id="GO:0019212">
    <property type="term" value="F:phosphatase inhibitor activity"/>
    <property type="evidence" value="ECO:0007669"/>
    <property type="project" value="TreeGrafter"/>
</dbReference>
<gene>
    <name evidence="4" type="ORF">G6O67_008490</name>
</gene>
<reference evidence="4 5" key="1">
    <citation type="journal article" date="2020" name="Genome Biol. Evol.">
        <title>A new high-quality draft genome assembly of the Chinese cordyceps Ophiocordyceps sinensis.</title>
        <authorList>
            <person name="Shu R."/>
            <person name="Zhang J."/>
            <person name="Meng Q."/>
            <person name="Zhang H."/>
            <person name="Zhou G."/>
            <person name="Li M."/>
            <person name="Wu P."/>
            <person name="Zhao Y."/>
            <person name="Chen C."/>
            <person name="Qin Q."/>
        </authorList>
    </citation>
    <scope>NUCLEOTIDE SEQUENCE [LARGE SCALE GENOMIC DNA]</scope>
    <source>
        <strain evidence="4 5">IOZ07</strain>
    </source>
</reference>
<dbReference type="Pfam" id="PF12927">
    <property type="entry name" value="DUF3835"/>
    <property type="match status" value="1"/>
</dbReference>
<evidence type="ECO:0000259" key="3">
    <source>
        <dbReference type="Pfam" id="PF12927"/>
    </source>
</evidence>
<organism evidence="4 5">
    <name type="scientific">Ophiocordyceps sinensis</name>
    <dbReference type="NCBI Taxonomy" id="72228"/>
    <lineage>
        <taxon>Eukaryota</taxon>
        <taxon>Fungi</taxon>
        <taxon>Dikarya</taxon>
        <taxon>Ascomycota</taxon>
        <taxon>Pezizomycotina</taxon>
        <taxon>Sordariomycetes</taxon>
        <taxon>Hypocreomycetidae</taxon>
        <taxon>Hypocreales</taxon>
        <taxon>Ophiocordycipitaceae</taxon>
        <taxon>Ophiocordyceps</taxon>
    </lineage>
</organism>
<dbReference type="PANTHER" id="PTHR15111">
    <property type="entry name" value="RNA POLYMERASE II SUBUNIT 5-MEDIATING PROTEIN NNX3"/>
    <property type="match status" value="1"/>
</dbReference>
<dbReference type="SUPFAM" id="SSF46579">
    <property type="entry name" value="Prefoldin"/>
    <property type="match status" value="1"/>
</dbReference>
<dbReference type="PANTHER" id="PTHR15111:SF0">
    <property type="entry name" value="UNCONVENTIONAL PREFOLDIN RPB5 INTERACTOR 1"/>
    <property type="match status" value="1"/>
</dbReference>
<feature type="domain" description="DUF3835" evidence="3">
    <location>
        <begin position="552"/>
        <end position="627"/>
    </location>
</feature>
<evidence type="ECO:0000256" key="2">
    <source>
        <dbReference type="SAM" id="MobiDB-lite"/>
    </source>
</evidence>
<evidence type="ECO:0000256" key="1">
    <source>
        <dbReference type="SAM" id="Coils"/>
    </source>
</evidence>
<comment type="caution">
    <text evidence="4">The sequence shown here is derived from an EMBL/GenBank/DDBJ whole genome shotgun (WGS) entry which is preliminary data.</text>
</comment>
<feature type="compositionally biased region" description="Acidic residues" evidence="2">
    <location>
        <begin position="353"/>
        <end position="364"/>
    </location>
</feature>
<feature type="compositionally biased region" description="Acidic residues" evidence="2">
    <location>
        <begin position="330"/>
        <end position="342"/>
    </location>
</feature>
<evidence type="ECO:0000313" key="4">
    <source>
        <dbReference type="EMBL" id="KAF4504328.1"/>
    </source>
</evidence>
<dbReference type="InterPro" id="IPR039553">
    <property type="entry name" value="Prefoldin-like"/>
</dbReference>
<dbReference type="InterPro" id="IPR052255">
    <property type="entry name" value="RNA_pol_II_subunit5-mediator"/>
</dbReference>
<dbReference type="InterPro" id="IPR024325">
    <property type="entry name" value="DUF3835"/>
</dbReference>
<feature type="region of interest" description="Disordered" evidence="2">
    <location>
        <begin position="327"/>
        <end position="574"/>
    </location>
</feature>
<keyword evidence="5" id="KW-1185">Reference proteome</keyword>
<proteinExistence type="predicted"/>
<feature type="compositionally biased region" description="Basic and acidic residues" evidence="2">
    <location>
        <begin position="438"/>
        <end position="450"/>
    </location>
</feature>
<sequence length="630" mass="69727">MAGVKDSFPDLEWRRLQLEDNIKQLRKALQHWQTWDAEYEALKEEVDAAPDSADDEAQELHRIHGDYEGELLRGKELDDVFGPQGSRSREQVINILQRRIDYVTKNVESLQKQLEAVENEHAAATVVSQPDATDENGEPFTEIIENLDHDDNVVSFRLNRPGDSGTHVLDALAKAGIDEVPEGQSDPKQQAVGPLSGNSISLPARPISDYANGTKQTRPVSPPPTPKKAVSFVEDADSGSTNTPALPTDMSRQARRLERVMQTARDQEMISLRDAVIPEDEEPEDAALRRQMLEYCMGEIGSVVAELQLEEGDTDDGEAFDYGHDRIDQVSDEDNKDDDGEAFDYGHDCVDQVSDEDDEDDDGEDRFGRSTSRMVTDDYRQRMLELERKLGIKSRLTQDADDEHEDSGADDEGIGRIVVKHGQESPSSASKPSPMKSGIKDGQGDVDAKKGVRFAQTLDVAPENERPAPPASERGEVLVEPLGDVVERSAPARANGAATEPKAPRRSSRFAKGRHETASSGEIPKGPLDVPARFADQEIRETRASGPEGTTVADRLVEREPRLNPLAPGKLEDSMDHDAVAAEYQALRNKFIQRRGGFLQEDESPDRVLDEAENTSEPVSRFRAARLSRQ</sequence>
<feature type="compositionally biased region" description="Basic and acidic residues" evidence="2">
    <location>
        <begin position="375"/>
        <end position="390"/>
    </location>
</feature>
<keyword evidence="1" id="KW-0175">Coiled coil</keyword>
<accession>A0A8H4LS15</accession>
<protein>
    <recommendedName>
        <fullName evidence="3">DUF3835 domain-containing protein</fullName>
    </recommendedName>
</protein>
<feature type="region of interest" description="Disordered" evidence="2">
    <location>
        <begin position="601"/>
        <end position="630"/>
    </location>
</feature>
<dbReference type="GO" id="GO:0003682">
    <property type="term" value="F:chromatin binding"/>
    <property type="evidence" value="ECO:0007669"/>
    <property type="project" value="TreeGrafter"/>
</dbReference>
<evidence type="ECO:0000313" key="5">
    <source>
        <dbReference type="Proteomes" id="UP000557566"/>
    </source>
</evidence>
<dbReference type="EMBL" id="JAAVMX010000011">
    <property type="protein sequence ID" value="KAF4504328.1"/>
    <property type="molecule type" value="Genomic_DNA"/>
</dbReference>
<dbReference type="AlphaFoldDB" id="A0A8H4LS15"/>
<feature type="compositionally biased region" description="Low complexity" evidence="2">
    <location>
        <begin position="425"/>
        <end position="437"/>
    </location>
</feature>
<dbReference type="GO" id="GO:0003714">
    <property type="term" value="F:transcription corepressor activity"/>
    <property type="evidence" value="ECO:0007669"/>
    <property type="project" value="TreeGrafter"/>
</dbReference>
<dbReference type="Proteomes" id="UP000557566">
    <property type="component" value="Unassembled WGS sequence"/>
</dbReference>
<dbReference type="GO" id="GO:0000122">
    <property type="term" value="P:negative regulation of transcription by RNA polymerase II"/>
    <property type="evidence" value="ECO:0007669"/>
    <property type="project" value="TreeGrafter"/>
</dbReference>
<feature type="coiled-coil region" evidence="1">
    <location>
        <begin position="93"/>
        <end position="127"/>
    </location>
</feature>
<dbReference type="Pfam" id="PF13758">
    <property type="entry name" value="Prefoldin_3"/>
    <property type="match status" value="1"/>
</dbReference>
<feature type="region of interest" description="Disordered" evidence="2">
    <location>
        <begin position="180"/>
        <end position="253"/>
    </location>
</feature>
<name>A0A8H4LS15_9HYPO</name>
<feature type="compositionally biased region" description="Acidic residues" evidence="2">
    <location>
        <begin position="399"/>
        <end position="412"/>
    </location>
</feature>
<dbReference type="OrthoDB" id="21413at2759"/>